<protein>
    <submittedName>
        <fullName evidence="2">Metal dependent phosphohydrolase</fullName>
    </submittedName>
</protein>
<dbReference type="EMBL" id="AGJK01000519">
    <property type="protein sequence ID" value="EHP72982.1"/>
    <property type="molecule type" value="Genomic_DNA"/>
</dbReference>
<dbReference type="CDD" id="cd00077">
    <property type="entry name" value="HDc"/>
    <property type="match status" value="1"/>
</dbReference>
<dbReference type="SMART" id="SM00471">
    <property type="entry name" value="HDc"/>
    <property type="match status" value="1"/>
</dbReference>
<dbReference type="RefSeq" id="WP_003607546.1">
    <property type="nucleotide sequence ID" value="NZ_AGJK01000519.1"/>
</dbReference>
<gene>
    <name evidence="2" type="ORF">MetexDRAFT_6680</name>
</gene>
<proteinExistence type="predicted"/>
<organism evidence="2 3">
    <name type="scientific">Methylorubrum extorquens DSM 13060</name>
    <dbReference type="NCBI Taxonomy" id="882800"/>
    <lineage>
        <taxon>Bacteria</taxon>
        <taxon>Pseudomonadati</taxon>
        <taxon>Pseudomonadota</taxon>
        <taxon>Alphaproteobacteria</taxon>
        <taxon>Hyphomicrobiales</taxon>
        <taxon>Methylobacteriaceae</taxon>
        <taxon>Methylorubrum</taxon>
    </lineage>
</organism>
<evidence type="ECO:0000259" key="1">
    <source>
        <dbReference type="PROSITE" id="PS51832"/>
    </source>
</evidence>
<dbReference type="Proteomes" id="UP000004382">
    <property type="component" value="Unassembled WGS sequence"/>
</dbReference>
<evidence type="ECO:0000313" key="3">
    <source>
        <dbReference type="Proteomes" id="UP000004382"/>
    </source>
</evidence>
<dbReference type="NCBIfam" id="TIGR00277">
    <property type="entry name" value="HDIG"/>
    <property type="match status" value="1"/>
</dbReference>
<dbReference type="Pfam" id="PF13487">
    <property type="entry name" value="HD_5"/>
    <property type="match status" value="1"/>
</dbReference>
<evidence type="ECO:0000313" key="2">
    <source>
        <dbReference type="EMBL" id="EHP72982.1"/>
    </source>
</evidence>
<comment type="caution">
    <text evidence="2">The sequence shown here is derived from an EMBL/GenBank/DDBJ whole genome shotgun (WGS) entry which is preliminary data.</text>
</comment>
<feature type="domain" description="HD-GYP" evidence="1">
    <location>
        <begin position="19"/>
        <end position="214"/>
    </location>
</feature>
<name>H1KVL7_METEX</name>
<dbReference type="AlphaFoldDB" id="H1KVL7"/>
<dbReference type="PATRIC" id="fig|882800.3.peg.6312"/>
<dbReference type="InterPro" id="IPR003607">
    <property type="entry name" value="HD/PDEase_dom"/>
</dbReference>
<dbReference type="InterPro" id="IPR006675">
    <property type="entry name" value="HDIG_dom"/>
</dbReference>
<dbReference type="PANTHER" id="PTHR45228">
    <property type="entry name" value="CYCLIC DI-GMP PHOSPHODIESTERASE TM_0186-RELATED"/>
    <property type="match status" value="1"/>
</dbReference>
<dbReference type="InterPro" id="IPR052020">
    <property type="entry name" value="Cyclic_di-GMP/3'3'-cGAMP_PDE"/>
</dbReference>
<dbReference type="PROSITE" id="PS51832">
    <property type="entry name" value="HD_GYP"/>
    <property type="match status" value="1"/>
</dbReference>
<reference evidence="2 3" key="1">
    <citation type="submission" date="2011-09" db="EMBL/GenBank/DDBJ databases">
        <title>The draft genome of Methylobacterium extorquens DSM 13060.</title>
        <authorList>
            <consortium name="US DOE Joint Genome Institute (JGI-PGF)"/>
            <person name="Lucas S."/>
            <person name="Han J."/>
            <person name="Lapidus A."/>
            <person name="Cheng J.-F."/>
            <person name="Goodwin L."/>
            <person name="Pitluck S."/>
            <person name="Peters L."/>
            <person name="Land M.L."/>
            <person name="Hauser L."/>
            <person name="Koskimaki J."/>
            <person name="Halonen O."/>
            <person name="Pirttila A."/>
            <person name="Frank C."/>
            <person name="Woyke T.J."/>
        </authorList>
    </citation>
    <scope>NUCLEOTIDE SEQUENCE [LARGE SCALE GENOMIC DNA]</scope>
    <source>
        <strain evidence="2 3">DSM 13060</strain>
    </source>
</reference>
<dbReference type="InterPro" id="IPR037522">
    <property type="entry name" value="HD_GYP_dom"/>
</dbReference>
<sequence length="316" mass="34114">MSGATENHAMRLLVEQAAALPAWRQREAFYAREEAARRPEVAEHAYTVAVLAWKLAEALKVHPVVASEIYDAARMHDIGKLAVDDAILYKPGRLDPAEAEEMRLHAAYGAELLSVEGAPRLYAEIARYHHERYDGHGYHALKGEDIPLAARIVQISDVYEALTARRAYKAPMPSEDALLAMAADVASPGFGRRSFDPGYLRVFVRLRLESDPSLSLEALAGPGSAARREKVRTLREFAGSDPMLDFAPGALPEGLVLKASGARLLYELDGGGAKVRMLALVQPNGAVVGGMAAEDLRAALSSPPPEADPAPSYRAA</sequence>
<dbReference type="SUPFAM" id="SSF109604">
    <property type="entry name" value="HD-domain/PDEase-like"/>
    <property type="match status" value="1"/>
</dbReference>
<keyword evidence="2" id="KW-0378">Hydrolase</keyword>
<accession>H1KVL7</accession>
<dbReference type="GO" id="GO:0008081">
    <property type="term" value="F:phosphoric diester hydrolase activity"/>
    <property type="evidence" value="ECO:0007669"/>
    <property type="project" value="UniProtKB-ARBA"/>
</dbReference>
<dbReference type="Gene3D" id="1.10.3210.10">
    <property type="entry name" value="Hypothetical protein af1432"/>
    <property type="match status" value="1"/>
</dbReference>